<feature type="transmembrane region" description="Helical" evidence="7">
    <location>
        <begin position="134"/>
        <end position="151"/>
    </location>
</feature>
<evidence type="ECO:0000256" key="4">
    <source>
        <dbReference type="ARBA" id="ARBA00022692"/>
    </source>
</evidence>
<feature type="transmembrane region" description="Helical" evidence="7">
    <location>
        <begin position="246"/>
        <end position="266"/>
    </location>
</feature>
<feature type="transmembrane region" description="Helical" evidence="7">
    <location>
        <begin position="45"/>
        <end position="68"/>
    </location>
</feature>
<dbReference type="GO" id="GO:0005886">
    <property type="term" value="C:plasma membrane"/>
    <property type="evidence" value="ECO:0007669"/>
    <property type="project" value="UniProtKB-SubCell"/>
</dbReference>
<evidence type="ECO:0000256" key="1">
    <source>
        <dbReference type="ARBA" id="ARBA00004651"/>
    </source>
</evidence>
<dbReference type="AlphaFoldDB" id="A0A6N2TCH9"/>
<gene>
    <name evidence="9" type="ORF">AVLFYP127_00536</name>
</gene>
<dbReference type="RefSeq" id="WP_421721495.1">
    <property type="nucleotide sequence ID" value="NZ_CACRSW010000026.1"/>
</dbReference>
<organism evidence="9">
    <name type="scientific">Anaerococcus vaginalis</name>
    <dbReference type="NCBI Taxonomy" id="33037"/>
    <lineage>
        <taxon>Bacteria</taxon>
        <taxon>Bacillati</taxon>
        <taxon>Bacillota</taxon>
        <taxon>Tissierellia</taxon>
        <taxon>Tissierellales</taxon>
        <taxon>Peptoniphilaceae</taxon>
        <taxon>Anaerococcus</taxon>
    </lineage>
</organism>
<evidence type="ECO:0000256" key="3">
    <source>
        <dbReference type="ARBA" id="ARBA00022475"/>
    </source>
</evidence>
<keyword evidence="9" id="KW-0808">Transferase</keyword>
<accession>A0A6N2TCH9</accession>
<feature type="transmembrane region" description="Helical" evidence="7">
    <location>
        <begin position="335"/>
        <end position="357"/>
    </location>
</feature>
<proteinExistence type="inferred from homology"/>
<evidence type="ECO:0000313" key="9">
    <source>
        <dbReference type="EMBL" id="VYT02272.1"/>
    </source>
</evidence>
<feature type="transmembrane region" description="Helical" evidence="7">
    <location>
        <begin position="89"/>
        <end position="107"/>
    </location>
</feature>
<evidence type="ECO:0000256" key="7">
    <source>
        <dbReference type="SAM" id="Phobius"/>
    </source>
</evidence>
<dbReference type="Pfam" id="PF01757">
    <property type="entry name" value="Acyl_transf_3"/>
    <property type="match status" value="1"/>
</dbReference>
<comment type="subcellular location">
    <subcellularLocation>
        <location evidence="1">Cell membrane</location>
        <topology evidence="1">Multi-pass membrane protein</topology>
    </subcellularLocation>
</comment>
<dbReference type="GO" id="GO:0016413">
    <property type="term" value="F:O-acetyltransferase activity"/>
    <property type="evidence" value="ECO:0007669"/>
    <property type="project" value="TreeGrafter"/>
</dbReference>
<feature type="transmembrane region" description="Helical" evidence="7">
    <location>
        <begin position="163"/>
        <end position="181"/>
    </location>
</feature>
<keyword evidence="9" id="KW-0012">Acyltransferase</keyword>
<feature type="domain" description="Acyltransferase 3" evidence="8">
    <location>
        <begin position="12"/>
        <end position="354"/>
    </location>
</feature>
<keyword evidence="4 7" id="KW-0812">Transmembrane</keyword>
<evidence type="ECO:0000259" key="8">
    <source>
        <dbReference type="Pfam" id="PF01757"/>
    </source>
</evidence>
<keyword evidence="6 7" id="KW-0472">Membrane</keyword>
<keyword evidence="3" id="KW-1003">Cell membrane</keyword>
<evidence type="ECO:0000256" key="2">
    <source>
        <dbReference type="ARBA" id="ARBA00007400"/>
    </source>
</evidence>
<feature type="transmembrane region" description="Helical" evidence="7">
    <location>
        <begin position="217"/>
        <end position="234"/>
    </location>
</feature>
<dbReference type="GO" id="GO:0009246">
    <property type="term" value="P:enterobacterial common antigen biosynthetic process"/>
    <property type="evidence" value="ECO:0007669"/>
    <property type="project" value="TreeGrafter"/>
</dbReference>
<feature type="transmembrane region" description="Helical" evidence="7">
    <location>
        <begin position="187"/>
        <end position="205"/>
    </location>
</feature>
<feature type="transmembrane region" description="Helical" evidence="7">
    <location>
        <begin position="12"/>
        <end position="33"/>
    </location>
</feature>
<feature type="transmembrane region" description="Helical" evidence="7">
    <location>
        <begin position="305"/>
        <end position="323"/>
    </location>
</feature>
<keyword evidence="5 7" id="KW-1133">Transmembrane helix</keyword>
<dbReference type="PANTHER" id="PTHR40074">
    <property type="entry name" value="O-ACETYLTRANSFERASE WECH"/>
    <property type="match status" value="1"/>
</dbReference>
<name>A0A6N2TCH9_9FIRM</name>
<evidence type="ECO:0000256" key="5">
    <source>
        <dbReference type="ARBA" id="ARBA00022989"/>
    </source>
</evidence>
<comment type="similarity">
    <text evidence="2">Belongs to the acyltransferase 3 family.</text>
</comment>
<protein>
    <submittedName>
        <fullName evidence="9">Acyltransferase family protein</fullName>
    </submittedName>
</protein>
<evidence type="ECO:0000256" key="6">
    <source>
        <dbReference type="ARBA" id="ARBA00023136"/>
    </source>
</evidence>
<dbReference type="PANTHER" id="PTHR40074:SF2">
    <property type="entry name" value="O-ACETYLTRANSFERASE WECH"/>
    <property type="match status" value="1"/>
</dbReference>
<dbReference type="EMBL" id="CACRSW010000026">
    <property type="protein sequence ID" value="VYT02272.1"/>
    <property type="molecule type" value="Genomic_DNA"/>
</dbReference>
<sequence length="367" mass="42580">MAMQSSTKMNFGLSYCRAIATIAIIILHTGFVLSTNFHFNIEDNIILRLFVNCSMWAVPIFLMVTGVLNLDENKNLTLKKLIKKYIGRILLSLVIFVAIYQIVDIIIDKRSLHLNEFLTYLKNLYTGNTYSPMWYLYMLIGLYLLMPMYRAFVKVSKENEIKFIMLVYIIFISIIPAIGTFKFKSGFYIHELTIYPFYLFMGYSLHKGIIKIDKNKGAILFIVSSILISILTYYRWINNNENFEIFWSYSSIIVIVQSIGFFNFVMGISNSQKWQSIEKVSSENKKSYKNTENIFSSILLKIDSLSFGIYLIHIIIIRIFTSIDTIKNLITGNSFLLTVPVLVITNLFLSCIIVKLVKNFPIFKFIL</sequence>
<reference evidence="9" key="1">
    <citation type="submission" date="2019-11" db="EMBL/GenBank/DDBJ databases">
        <authorList>
            <person name="Feng L."/>
        </authorList>
    </citation>
    <scope>NUCLEOTIDE SEQUENCE</scope>
    <source>
        <strain evidence="9">AvaginalisLFYP127</strain>
    </source>
</reference>
<dbReference type="InterPro" id="IPR002656">
    <property type="entry name" value="Acyl_transf_3_dom"/>
</dbReference>